<dbReference type="InterPro" id="IPR006162">
    <property type="entry name" value="Ppantetheine_attach_site"/>
</dbReference>
<dbReference type="InterPro" id="IPR042099">
    <property type="entry name" value="ANL_N_sf"/>
</dbReference>
<dbReference type="GO" id="GO:0016874">
    <property type="term" value="F:ligase activity"/>
    <property type="evidence" value="ECO:0007669"/>
    <property type="project" value="UniProtKB-KW"/>
</dbReference>
<evidence type="ECO:0000256" key="3">
    <source>
        <dbReference type="ARBA" id="ARBA00022598"/>
    </source>
</evidence>
<comment type="similarity">
    <text evidence="4">Belongs to the NRP synthetase family.</text>
</comment>
<dbReference type="GeneID" id="63755419"/>
<dbReference type="EMBL" id="KV878212">
    <property type="protein sequence ID" value="OJJ34650.1"/>
    <property type="molecule type" value="Genomic_DNA"/>
</dbReference>
<dbReference type="CDD" id="cd05918">
    <property type="entry name" value="A_NRPS_SidN3_like"/>
    <property type="match status" value="2"/>
</dbReference>
<dbReference type="CDD" id="cd19542">
    <property type="entry name" value="CT_NRPS-like"/>
    <property type="match status" value="2"/>
</dbReference>
<dbReference type="CDD" id="cd19545">
    <property type="entry name" value="FUM14_C_NRPS-like"/>
    <property type="match status" value="1"/>
</dbReference>
<dbReference type="GO" id="GO:0043041">
    <property type="term" value="P:amino acid activation for nonribosomal peptide biosynthetic process"/>
    <property type="evidence" value="ECO:0007669"/>
    <property type="project" value="TreeGrafter"/>
</dbReference>
<dbReference type="PANTHER" id="PTHR45527:SF16">
    <property type="entry name" value="NONRIBOSOMAL PEPTIDE SYNTHASE ATNA-RELATED"/>
    <property type="match status" value="1"/>
</dbReference>
<dbReference type="InterPro" id="IPR020845">
    <property type="entry name" value="AMP-binding_CS"/>
</dbReference>
<evidence type="ECO:0000259" key="5">
    <source>
        <dbReference type="PROSITE" id="PS50075"/>
    </source>
</evidence>
<name>A0A1L9RI91_ASPWE</name>
<feature type="non-terminal residue" evidence="6">
    <location>
        <position position="1"/>
    </location>
</feature>
<dbReference type="InterPro" id="IPR023213">
    <property type="entry name" value="CAT-like_dom_sf"/>
</dbReference>
<protein>
    <recommendedName>
        <fullName evidence="5">Carrier domain-containing protein</fullName>
    </recommendedName>
</protein>
<dbReference type="InterPro" id="IPR045851">
    <property type="entry name" value="AMP-bd_C_sf"/>
</dbReference>
<accession>A0A1L9RI91</accession>
<dbReference type="PROSITE" id="PS00455">
    <property type="entry name" value="AMP_BINDING"/>
    <property type="match status" value="2"/>
</dbReference>
<dbReference type="Pfam" id="PF00668">
    <property type="entry name" value="Condensation"/>
    <property type="match status" value="4"/>
</dbReference>
<evidence type="ECO:0000256" key="1">
    <source>
        <dbReference type="ARBA" id="ARBA00022450"/>
    </source>
</evidence>
<dbReference type="Pfam" id="PF00550">
    <property type="entry name" value="PP-binding"/>
    <property type="match status" value="2"/>
</dbReference>
<dbReference type="RefSeq" id="XP_040688326.1">
    <property type="nucleotide sequence ID" value="XM_040839571.1"/>
</dbReference>
<feature type="domain" description="Carrier" evidence="5">
    <location>
        <begin position="2026"/>
        <end position="2104"/>
    </location>
</feature>
<dbReference type="InterPro" id="IPR036736">
    <property type="entry name" value="ACP-like_sf"/>
</dbReference>
<dbReference type="PROSITE" id="PS00012">
    <property type="entry name" value="PHOSPHOPANTETHEINE"/>
    <property type="match status" value="2"/>
</dbReference>
<dbReference type="FunFam" id="3.40.50.12780:FF:000014">
    <property type="entry name" value="Nonribosomal peptide synthetase 1"/>
    <property type="match status" value="2"/>
</dbReference>
<dbReference type="FunFam" id="1.10.1200.10:FF:000005">
    <property type="entry name" value="Nonribosomal peptide synthetase 1"/>
    <property type="match status" value="1"/>
</dbReference>
<dbReference type="OrthoDB" id="416786at2759"/>
<dbReference type="SUPFAM" id="SSF52777">
    <property type="entry name" value="CoA-dependent acyltransferases"/>
    <property type="match status" value="6"/>
</dbReference>
<dbReference type="Gene3D" id="3.30.300.30">
    <property type="match status" value="2"/>
</dbReference>
<dbReference type="InterPro" id="IPR000873">
    <property type="entry name" value="AMP-dep_synth/lig_dom"/>
</dbReference>
<dbReference type="GO" id="GO:0005737">
    <property type="term" value="C:cytoplasm"/>
    <property type="evidence" value="ECO:0007669"/>
    <property type="project" value="TreeGrafter"/>
</dbReference>
<feature type="non-terminal residue" evidence="6">
    <location>
        <position position="2541"/>
    </location>
</feature>
<sequence length="2541" mass="281645">VSEVENIYPCSPIQQGILISQTKDPQTYQVYQACEVISRDRPVDVNRLASAWQAVVARHAILRTIFFAASSSVDPFYQVTRKHWKPEVLRTGCLSPYGVIAAFKNLGRPEYAEGHPQHRLAFCETATKQIYLQFNVSHVLLDAPSLQIALQDLFRIYDDSPFHVPAPSYDTYISFLQETPANKSLTYWTDRLKNAPSSNFPRLTTRPSEKRQLRHAVAEFDDVQQVNAFRDTHGVNAPIANIDAMVGPMINMTVTRIQLQDGLSLAEAAKKVQDDNLAASHHQRTSLGEIHHALQLGGRRLFNSTVSYKRELVANPADASSLTAKTISAEDPTEYDVNVDVIGGRNRLRLSLQYATSLLDDRLAHRVLDSLQSTLRFLIHNASCQLRNVEVISPTDVELLRQWNMVIPEPKHRMVHDRIAEKNCLSPSSPAVTSWDGQLTYADLNQLADRLAWQLTKLGIHKEVMVGLCFEKSMWAIVSMLAVLRAGGVVVPLGSHLPLQRLQFIVEDTAAPVILTSKSHAGQFKKMSDPAHVLIIDDAFIAELPRKASPIVSLPSGPSNAAAVIYTSGSTGQPKGVVLTHQSLSTSIENHGPKLRIGPNTRAVQFSAYVFDLSLLDIFTTLRFGGCVCVISEEDRMDSNCMAAAMEAMRVNLAVLTPTVAALLQPERVPSLRTLILAGEKLPPTVVDRWYGHASMFNSYGPTECSIMSHISSPIVNKERYGNVGRAVVGTTWVVDPDNHNNLMPIGAVGELLIGGPLLARGYLHNIQQTAESFIFDPGFVKKYGFAAPGGHRLRMYCTGDLVKQDPRDGSIIPVGRVDDQIKIHGQRVEFGEIEDAVKQSLSVQNMAASVFKPEGKNDFLLAVALEMPEIADTTSVLMPLSDPPRQSLLQLSSTLTDFLPSYMVPSFYIPMRKLPLTASGKLDRISLRQVLEGLDDDKLSYYFLADDASHDIRPATRVETKLQDLWASILPTVKDKISINAHFFRTGGDSVSAMRLVSLAQRANPPIDLTVADIFHHPVLSAMASVVETNIGSCCAIDDDPLPFALWNASHAQSDARTSIAAECQVPAEAIEDIHPCSPLQERLTAITARQAQAYMAQFTFRMGDKIDTDRFRNAWQQIFDICSILRTRIVQDPLSGNSMQVVVQQDIPWIDVASELKAFLADDMAKPMGFGNCLSRFAVVRNSSERFFVWTAHHSIYDRYTVQRLLEAVWRVYHNLSVPSFVSYARFIRHLQSVMSTEETNQYWQSQIPQHTQASSFPFMRQGVQLSSCRRFTHSINCTSGQGEITTATLLRSTWALLLSSETDSQNVVFPTTLSGRSTAIPGILDVMGPTITIVPVHIQLDRQQTVYDYLKKVQKQAIDMVPFEHTGLQNIDLPCELQHPFIFQASADQLDQVFSGLEPLPVEAPEFYGCPLVIVCIPLNGSESGININVRFDPTLLPDVKIQSLLEQFEHVFGQLQIVAATKKMSLVGDIDLVSPRDISRLRELNSNTNQITDDCIHKLVHQKVLARPGAPAVCACDGSFSYGRLYNLSSKLAHHLVHIGVGPEVPVALMFEKSRWAVVAELAILIAGGVIVPLHHQNPEGQIQTILEATKTTIMLTSYRNRRFRHRIQHTLVVNEQLIGRLPRKQGSACITVGSKNAAFIIFTTGSTGVPKGVVLEHGSLVTSMQAHGSLYAGSSNRTLQFAAFNFDASISEIFTTLIFGGCICVPSEEARLNDLAAAIQKTSANYAMLTPTVASLLKPEDVPSMKKILFIGEALRQEVVKRWINSSAELHNGYGLTECSILTTFSPRITDPKQASTLGRGLDTCNTWVVNASDYHHLVPIGTVGELLIEGPFLARGYLNDEEKTNDAFVTDPAWSQRVGAGKRRLYRTGDLVRQNPDGSIVYMGRRDTQAKINGQRVEIGEIEFCIKSKLPQVGQVAAGMVEVASSGSGKVLAVAMEMNGLSKEKTSLLPLSDDLQQSFSALRTALHDVLPSYMVPRLYLPFSKLPLTDSGKLDRRGTWTIIQETPSLHEYFLHGKIKIPPSTTTQAQLHKLWADILNIPGDTLGINDDFFRSGGNSITAMQLVTKARADTPRLALKMADIFQFPVLSDMAANTKQLKNEHPIIPAVPYKPFSAMADDGKSVDSLKQALIPLLSAPKNMSIVDAAPTTDTQALFVVGSLRKSRDALAHLSIDGEGLPDIPCWKAACLELTNGHEMLRTSYVYYEKRLIQVVQETYRPYIPVFETGNITIDEFTKELIERDMGRRPQLGRPLVEFAIVTSRQSGCHRIIFRLSHGEYDQMALSYYLDTLQAIYNSQSIAQYPSFCNYIFQLQQHNKEDSRSYWRSLLQRSFMPVIGTRTNKGFQTPAKLIHHKTSRAYATGSLPKSITPSIVIQAAWSLVLACHVGRPDILFGETVSDRHLDDPVSQKAAGPCVNVIPVRVKFDESFTLAQLFHYLQEQHIARQPHEASSHRDILRSCLARPTPYFSSRLNHLNKIPKWSLSMGGVDYRVSMASPESAQDMPDISITTALHGDYVEISFGYLEGIVTPELADNLLS</sequence>
<reference evidence="7" key="1">
    <citation type="journal article" date="2017" name="Genome Biol.">
        <title>Comparative genomics reveals high biological diversity and specific adaptations in the industrially and medically important fungal genus Aspergillus.</title>
        <authorList>
            <person name="de Vries R.P."/>
            <person name="Riley R."/>
            <person name="Wiebenga A."/>
            <person name="Aguilar-Osorio G."/>
            <person name="Amillis S."/>
            <person name="Uchima C.A."/>
            <person name="Anderluh G."/>
            <person name="Asadollahi M."/>
            <person name="Askin M."/>
            <person name="Barry K."/>
            <person name="Battaglia E."/>
            <person name="Bayram O."/>
            <person name="Benocci T."/>
            <person name="Braus-Stromeyer S.A."/>
            <person name="Caldana C."/>
            <person name="Canovas D."/>
            <person name="Cerqueira G.C."/>
            <person name="Chen F."/>
            <person name="Chen W."/>
            <person name="Choi C."/>
            <person name="Clum A."/>
            <person name="Dos Santos R.A."/>
            <person name="Damasio A.R."/>
            <person name="Diallinas G."/>
            <person name="Emri T."/>
            <person name="Fekete E."/>
            <person name="Flipphi M."/>
            <person name="Freyberg S."/>
            <person name="Gallo A."/>
            <person name="Gournas C."/>
            <person name="Habgood R."/>
            <person name="Hainaut M."/>
            <person name="Harispe M.L."/>
            <person name="Henrissat B."/>
            <person name="Hilden K.S."/>
            <person name="Hope R."/>
            <person name="Hossain A."/>
            <person name="Karabika E."/>
            <person name="Karaffa L."/>
            <person name="Karanyi Z."/>
            <person name="Krasevec N."/>
            <person name="Kuo A."/>
            <person name="Kusch H."/>
            <person name="LaButti K."/>
            <person name="Lagendijk E.L."/>
            <person name="Lapidus A."/>
            <person name="Levasseur A."/>
            <person name="Lindquist E."/>
            <person name="Lipzen A."/>
            <person name="Logrieco A.F."/>
            <person name="MacCabe A."/>
            <person name="Maekelae M.R."/>
            <person name="Malavazi I."/>
            <person name="Melin P."/>
            <person name="Meyer V."/>
            <person name="Mielnichuk N."/>
            <person name="Miskei M."/>
            <person name="Molnar A.P."/>
            <person name="Mule G."/>
            <person name="Ngan C.Y."/>
            <person name="Orejas M."/>
            <person name="Orosz E."/>
            <person name="Ouedraogo J.P."/>
            <person name="Overkamp K.M."/>
            <person name="Park H.-S."/>
            <person name="Perrone G."/>
            <person name="Piumi F."/>
            <person name="Punt P.J."/>
            <person name="Ram A.F."/>
            <person name="Ramon A."/>
            <person name="Rauscher S."/>
            <person name="Record E."/>
            <person name="Riano-Pachon D.M."/>
            <person name="Robert V."/>
            <person name="Roehrig J."/>
            <person name="Ruller R."/>
            <person name="Salamov A."/>
            <person name="Salih N.S."/>
            <person name="Samson R.A."/>
            <person name="Sandor E."/>
            <person name="Sanguinetti M."/>
            <person name="Schuetze T."/>
            <person name="Sepcic K."/>
            <person name="Shelest E."/>
            <person name="Sherlock G."/>
            <person name="Sophianopoulou V."/>
            <person name="Squina F.M."/>
            <person name="Sun H."/>
            <person name="Susca A."/>
            <person name="Todd R.B."/>
            <person name="Tsang A."/>
            <person name="Unkles S.E."/>
            <person name="van de Wiele N."/>
            <person name="van Rossen-Uffink D."/>
            <person name="Oliveira J.V."/>
            <person name="Vesth T.C."/>
            <person name="Visser J."/>
            <person name="Yu J.-H."/>
            <person name="Zhou M."/>
            <person name="Andersen M.R."/>
            <person name="Archer D.B."/>
            <person name="Baker S.E."/>
            <person name="Benoit I."/>
            <person name="Brakhage A.A."/>
            <person name="Braus G.H."/>
            <person name="Fischer R."/>
            <person name="Frisvad J.C."/>
            <person name="Goldman G.H."/>
            <person name="Houbraken J."/>
            <person name="Oakley B."/>
            <person name="Pocsi I."/>
            <person name="Scazzocchio C."/>
            <person name="Seiboth B."/>
            <person name="vanKuyk P.A."/>
            <person name="Wortman J."/>
            <person name="Dyer P.S."/>
            <person name="Grigoriev I.V."/>
        </authorList>
    </citation>
    <scope>NUCLEOTIDE SEQUENCE [LARGE SCALE GENOMIC DNA]</scope>
    <source>
        <strain evidence="7">DTO 134E9</strain>
    </source>
</reference>
<dbReference type="GO" id="GO:0031177">
    <property type="term" value="F:phosphopantetheine binding"/>
    <property type="evidence" value="ECO:0007669"/>
    <property type="project" value="TreeGrafter"/>
</dbReference>
<dbReference type="Gene3D" id="3.30.559.10">
    <property type="entry name" value="Chloramphenicol acetyltransferase-like domain"/>
    <property type="match status" value="3"/>
</dbReference>
<dbReference type="SUPFAM" id="SSF47336">
    <property type="entry name" value="ACP-like"/>
    <property type="match status" value="2"/>
</dbReference>
<feature type="domain" description="Carrier" evidence="5">
    <location>
        <begin position="954"/>
        <end position="1032"/>
    </location>
</feature>
<dbReference type="Proteomes" id="UP000184383">
    <property type="component" value="Unassembled WGS sequence"/>
</dbReference>
<dbReference type="InterPro" id="IPR001242">
    <property type="entry name" value="Condensation_dom"/>
</dbReference>
<dbReference type="Gene3D" id="1.10.1200.10">
    <property type="entry name" value="ACP-like"/>
    <property type="match status" value="2"/>
</dbReference>
<dbReference type="InterPro" id="IPR010071">
    <property type="entry name" value="AA_adenyl_dom"/>
</dbReference>
<dbReference type="Pfam" id="PF00501">
    <property type="entry name" value="AMP-binding"/>
    <property type="match status" value="2"/>
</dbReference>
<dbReference type="VEuPathDB" id="FungiDB:ASPWEDRAFT_85322"/>
<dbReference type="FunFam" id="3.40.50.980:FF:000001">
    <property type="entry name" value="Non-ribosomal peptide synthetase"/>
    <property type="match status" value="1"/>
</dbReference>
<keyword evidence="3" id="KW-0436">Ligase</keyword>
<organism evidence="6 7">
    <name type="scientific">Aspergillus wentii DTO 134E9</name>
    <dbReference type="NCBI Taxonomy" id="1073089"/>
    <lineage>
        <taxon>Eukaryota</taxon>
        <taxon>Fungi</taxon>
        <taxon>Dikarya</taxon>
        <taxon>Ascomycota</taxon>
        <taxon>Pezizomycotina</taxon>
        <taxon>Eurotiomycetes</taxon>
        <taxon>Eurotiomycetidae</taxon>
        <taxon>Eurotiales</taxon>
        <taxon>Aspergillaceae</taxon>
        <taxon>Aspergillus</taxon>
        <taxon>Aspergillus subgen. Cremei</taxon>
    </lineage>
</organism>
<keyword evidence="2" id="KW-0597">Phosphoprotein</keyword>
<evidence type="ECO:0000256" key="2">
    <source>
        <dbReference type="ARBA" id="ARBA00022553"/>
    </source>
</evidence>
<proteinExistence type="inferred from homology"/>
<keyword evidence="1" id="KW-0596">Phosphopantetheine</keyword>
<keyword evidence="7" id="KW-1185">Reference proteome</keyword>
<dbReference type="GO" id="GO:0044550">
    <property type="term" value="P:secondary metabolite biosynthetic process"/>
    <property type="evidence" value="ECO:0007669"/>
    <property type="project" value="TreeGrafter"/>
</dbReference>
<evidence type="ECO:0000313" key="7">
    <source>
        <dbReference type="Proteomes" id="UP000184383"/>
    </source>
</evidence>
<evidence type="ECO:0000313" key="6">
    <source>
        <dbReference type="EMBL" id="OJJ34650.1"/>
    </source>
</evidence>
<dbReference type="PANTHER" id="PTHR45527">
    <property type="entry name" value="NONRIBOSOMAL PEPTIDE SYNTHETASE"/>
    <property type="match status" value="1"/>
</dbReference>
<dbReference type="SUPFAM" id="SSF56801">
    <property type="entry name" value="Acetyl-CoA synthetase-like"/>
    <property type="match status" value="2"/>
</dbReference>
<dbReference type="Gene3D" id="3.30.559.30">
    <property type="entry name" value="Nonribosomal peptide synthetase, condensation domain"/>
    <property type="match status" value="4"/>
</dbReference>
<dbReference type="InterPro" id="IPR009081">
    <property type="entry name" value="PP-bd_ACP"/>
</dbReference>
<dbReference type="STRING" id="1073089.A0A1L9RI91"/>
<dbReference type="NCBIfam" id="TIGR01733">
    <property type="entry name" value="AA-adenyl-dom"/>
    <property type="match status" value="2"/>
</dbReference>
<evidence type="ECO:0000256" key="4">
    <source>
        <dbReference type="ARBA" id="ARBA00029454"/>
    </source>
</evidence>
<gene>
    <name evidence="6" type="ORF">ASPWEDRAFT_85322</name>
</gene>
<dbReference type="FunFam" id="3.30.300.30:FF:000015">
    <property type="entry name" value="Nonribosomal peptide synthase SidD"/>
    <property type="match status" value="2"/>
</dbReference>
<dbReference type="Gene3D" id="3.40.50.12780">
    <property type="entry name" value="N-terminal domain of ligase-like"/>
    <property type="match status" value="2"/>
</dbReference>
<dbReference type="PROSITE" id="PS50075">
    <property type="entry name" value="CARRIER"/>
    <property type="match status" value="2"/>
</dbReference>